<reference evidence="2 3" key="1">
    <citation type="submission" date="2018-06" db="EMBL/GenBank/DDBJ databases">
        <authorList>
            <consortium name="Pathogen Informatics"/>
            <person name="Doyle S."/>
        </authorList>
    </citation>
    <scope>NUCLEOTIDE SEQUENCE [LARGE SCALE GENOMIC DNA]</scope>
    <source>
        <strain evidence="3">NCTC 11391</strain>
    </source>
</reference>
<dbReference type="EMBL" id="UHFA01000002">
    <property type="protein sequence ID" value="SUN36113.1"/>
    <property type="molecule type" value="Genomic_DNA"/>
</dbReference>
<dbReference type="AlphaFoldDB" id="A0A380JE26"/>
<evidence type="ECO:0000313" key="3">
    <source>
        <dbReference type="Proteomes" id="UP000254082"/>
    </source>
</evidence>
<dbReference type="OrthoDB" id="9806505at2"/>
<protein>
    <submittedName>
        <fullName evidence="2">Flavodoxin</fullName>
    </submittedName>
</protein>
<dbReference type="InterPro" id="IPR029039">
    <property type="entry name" value="Flavoprotein-like_sf"/>
</dbReference>
<dbReference type="InterPro" id="IPR008254">
    <property type="entry name" value="Flavodoxin/NO_synth"/>
</dbReference>
<evidence type="ECO:0000313" key="2">
    <source>
        <dbReference type="EMBL" id="SUN36113.1"/>
    </source>
</evidence>
<accession>A0A380JE26</accession>
<dbReference type="SUPFAM" id="SSF52218">
    <property type="entry name" value="Flavoproteins"/>
    <property type="match status" value="1"/>
</dbReference>
<feature type="domain" description="Flavodoxin-like" evidence="1">
    <location>
        <begin position="4"/>
        <end position="154"/>
    </location>
</feature>
<sequence length="154" mass="16967">MSKTLVLYFSMTGNTKRVAQKIAHRLQADTYEIQAQVPYSQADLTWTNDTCRANQEQNDPKSRPAFAGSLPDLSGYDTIIIGHPIWWGIPPRIIQTVLDKLNLTGKTIASFATSGGSIYAQSQELLTQEVGKNLLPGRVLSSDASIASWLQTWA</sequence>
<dbReference type="InterPro" id="IPR001226">
    <property type="entry name" value="Flavodoxin_CS"/>
</dbReference>
<proteinExistence type="predicted"/>
<keyword evidence="3" id="KW-1185">Reference proteome</keyword>
<dbReference type="Pfam" id="PF12682">
    <property type="entry name" value="Flavodoxin_4"/>
    <property type="match status" value="1"/>
</dbReference>
<dbReference type="GO" id="GO:0016651">
    <property type="term" value="F:oxidoreductase activity, acting on NAD(P)H"/>
    <property type="evidence" value="ECO:0007669"/>
    <property type="project" value="UniProtKB-ARBA"/>
</dbReference>
<gene>
    <name evidence="2" type="ORF">NCTC11391_01158</name>
</gene>
<dbReference type="Gene3D" id="3.40.50.360">
    <property type="match status" value="1"/>
</dbReference>
<dbReference type="RefSeq" id="WP_003000275.1">
    <property type="nucleotide sequence ID" value="NZ_UHFA01000002.1"/>
</dbReference>
<dbReference type="GO" id="GO:0009055">
    <property type="term" value="F:electron transfer activity"/>
    <property type="evidence" value="ECO:0007669"/>
    <property type="project" value="InterPro"/>
</dbReference>
<dbReference type="PROSITE" id="PS50902">
    <property type="entry name" value="FLAVODOXIN_LIKE"/>
    <property type="match status" value="1"/>
</dbReference>
<name>A0A380JE26_STRDO</name>
<evidence type="ECO:0000259" key="1">
    <source>
        <dbReference type="PROSITE" id="PS50902"/>
    </source>
</evidence>
<dbReference type="PANTHER" id="PTHR39201">
    <property type="entry name" value="EXPORTED PROTEIN-RELATED"/>
    <property type="match status" value="1"/>
</dbReference>
<dbReference type="PROSITE" id="PS00201">
    <property type="entry name" value="FLAVODOXIN"/>
    <property type="match status" value="1"/>
</dbReference>
<dbReference type="GO" id="GO:0010181">
    <property type="term" value="F:FMN binding"/>
    <property type="evidence" value="ECO:0007669"/>
    <property type="project" value="InterPro"/>
</dbReference>
<dbReference type="PANTHER" id="PTHR39201:SF1">
    <property type="entry name" value="FLAVODOXIN-LIKE DOMAIN-CONTAINING PROTEIN"/>
    <property type="match status" value="1"/>
</dbReference>
<dbReference type="Proteomes" id="UP000254082">
    <property type="component" value="Unassembled WGS sequence"/>
</dbReference>
<organism evidence="2 3">
    <name type="scientific">Streptococcus downei MFe28</name>
    <dbReference type="NCBI Taxonomy" id="764290"/>
    <lineage>
        <taxon>Bacteria</taxon>
        <taxon>Bacillati</taxon>
        <taxon>Bacillota</taxon>
        <taxon>Bacilli</taxon>
        <taxon>Lactobacillales</taxon>
        <taxon>Streptococcaceae</taxon>
        <taxon>Streptococcus</taxon>
    </lineage>
</organism>